<dbReference type="Proteomes" id="UP001190700">
    <property type="component" value="Unassembled WGS sequence"/>
</dbReference>
<organism evidence="1 2">
    <name type="scientific">Cymbomonas tetramitiformis</name>
    <dbReference type="NCBI Taxonomy" id="36881"/>
    <lineage>
        <taxon>Eukaryota</taxon>
        <taxon>Viridiplantae</taxon>
        <taxon>Chlorophyta</taxon>
        <taxon>Pyramimonadophyceae</taxon>
        <taxon>Pyramimonadales</taxon>
        <taxon>Pyramimonadaceae</taxon>
        <taxon>Cymbomonas</taxon>
    </lineage>
</organism>
<reference evidence="1 2" key="1">
    <citation type="journal article" date="2015" name="Genome Biol. Evol.">
        <title>Comparative Genomics of a Bacterivorous Green Alga Reveals Evolutionary Causalities and Consequences of Phago-Mixotrophic Mode of Nutrition.</title>
        <authorList>
            <person name="Burns J.A."/>
            <person name="Paasch A."/>
            <person name="Narechania A."/>
            <person name="Kim E."/>
        </authorList>
    </citation>
    <scope>NUCLEOTIDE SEQUENCE [LARGE SCALE GENOMIC DNA]</scope>
    <source>
        <strain evidence="1 2">PLY_AMNH</strain>
    </source>
</reference>
<dbReference type="EMBL" id="LGRX02020550">
    <property type="protein sequence ID" value="KAK3257402.1"/>
    <property type="molecule type" value="Genomic_DNA"/>
</dbReference>
<accession>A0AAE0KQW3</accession>
<comment type="caution">
    <text evidence="1">The sequence shown here is derived from an EMBL/GenBank/DDBJ whole genome shotgun (WGS) entry which is preliminary data.</text>
</comment>
<evidence type="ECO:0000313" key="2">
    <source>
        <dbReference type="Proteomes" id="UP001190700"/>
    </source>
</evidence>
<dbReference type="AlphaFoldDB" id="A0AAE0KQW3"/>
<gene>
    <name evidence="1" type="ORF">CYMTET_33509</name>
</gene>
<sequence length="151" mass="16201">MPSLTLSRLVGDGYARRLDCFASIEMDPAFSRFFPETGSSGAENFLAPRTRSLSKTLPANVAAMSFATFMQTRDVARGTSLESAENDVLSYDDFVQAMALCADACFSEGGTFSLDASIALLAVSMMQPSIAGLEELSEFAIKRGRGESLLE</sequence>
<evidence type="ECO:0000313" key="1">
    <source>
        <dbReference type="EMBL" id="KAK3257402.1"/>
    </source>
</evidence>
<name>A0AAE0KQW3_9CHLO</name>
<protein>
    <submittedName>
        <fullName evidence="1">Uncharacterized protein</fullName>
    </submittedName>
</protein>
<keyword evidence="2" id="KW-1185">Reference proteome</keyword>
<proteinExistence type="predicted"/>